<evidence type="ECO:0000313" key="4">
    <source>
        <dbReference type="Proteomes" id="UP000051254"/>
    </source>
</evidence>
<keyword evidence="3" id="KW-0489">Methyltransferase</keyword>
<dbReference type="InterPro" id="IPR041698">
    <property type="entry name" value="Methyltransf_25"/>
</dbReference>
<accession>A0A0R0BYS8</accession>
<dbReference type="GO" id="GO:0008168">
    <property type="term" value="F:methyltransferase activity"/>
    <property type="evidence" value="ECO:0007669"/>
    <property type="project" value="UniProtKB-KW"/>
</dbReference>
<comment type="caution">
    <text evidence="3">The sequence shown here is derived from an EMBL/GenBank/DDBJ whole genome shotgun (WGS) entry which is preliminary data.</text>
</comment>
<dbReference type="Pfam" id="PF13649">
    <property type="entry name" value="Methyltransf_25"/>
    <property type="match status" value="1"/>
</dbReference>
<dbReference type="AlphaFoldDB" id="A0A0R0BYS8"/>
<gene>
    <name evidence="3" type="ORF">ABB25_06190</name>
</gene>
<name>A0A0R0BYS8_9GAMM</name>
<dbReference type="CDD" id="cd02440">
    <property type="entry name" value="AdoMet_MTases"/>
    <property type="match status" value="1"/>
</dbReference>
<keyword evidence="1 3" id="KW-0808">Transferase</keyword>
<dbReference type="PANTHER" id="PTHR43861">
    <property type="entry name" value="TRANS-ACONITATE 2-METHYLTRANSFERASE-RELATED"/>
    <property type="match status" value="1"/>
</dbReference>
<dbReference type="GO" id="GO:0032259">
    <property type="term" value="P:methylation"/>
    <property type="evidence" value="ECO:0007669"/>
    <property type="project" value="UniProtKB-KW"/>
</dbReference>
<proteinExistence type="predicted"/>
<evidence type="ECO:0000256" key="1">
    <source>
        <dbReference type="ARBA" id="ARBA00022679"/>
    </source>
</evidence>
<dbReference type="SUPFAM" id="SSF53335">
    <property type="entry name" value="S-adenosyl-L-methionine-dependent methyltransferases"/>
    <property type="match status" value="1"/>
</dbReference>
<sequence>MSTPAPAPAGPGTPWDARYASQDYFYGTAPNDFLAAHAGMIDGPVLSLAEGEGRNAVFLARRGLQVRGVDSSAVGLTKAQRLAAEHGVAIDTTVADLADYLPEPGHYAAVVSVFAHLPSAVRAQLYPRVEQALRPGGLVLLEAYAEGQLVRDTGGPKDLDMLMSVDKLRTAFPSLEPLLLREVERDVHEGCGHTGRAQVVQFIGRKPAGSTS</sequence>
<dbReference type="PANTHER" id="PTHR43861:SF3">
    <property type="entry name" value="PUTATIVE (AFU_ORTHOLOGUE AFUA_2G14390)-RELATED"/>
    <property type="match status" value="1"/>
</dbReference>
<dbReference type="STRING" id="266128.ABB25_06190"/>
<feature type="domain" description="Methyltransferase" evidence="2">
    <location>
        <begin position="45"/>
        <end position="137"/>
    </location>
</feature>
<evidence type="ECO:0000313" key="3">
    <source>
        <dbReference type="EMBL" id="KRG58468.1"/>
    </source>
</evidence>
<dbReference type="EMBL" id="LDJH01000010">
    <property type="protein sequence ID" value="KRG58468.1"/>
    <property type="molecule type" value="Genomic_DNA"/>
</dbReference>
<protein>
    <submittedName>
        <fullName evidence="3">SAM-dependent methyltransferase</fullName>
    </submittedName>
</protein>
<reference evidence="3 4" key="1">
    <citation type="submission" date="2015-05" db="EMBL/GenBank/DDBJ databases">
        <title>Genome sequencing and analysis of members of genus Stenotrophomonas.</title>
        <authorList>
            <person name="Patil P.P."/>
            <person name="Midha S."/>
            <person name="Patil P.B."/>
        </authorList>
    </citation>
    <scope>NUCLEOTIDE SEQUENCE [LARGE SCALE GENOMIC DNA]</scope>
    <source>
        <strain evidence="3 4">DSM 17805</strain>
    </source>
</reference>
<organism evidence="3 4">
    <name type="scientific">Stenotrophomonas koreensis</name>
    <dbReference type="NCBI Taxonomy" id="266128"/>
    <lineage>
        <taxon>Bacteria</taxon>
        <taxon>Pseudomonadati</taxon>
        <taxon>Pseudomonadota</taxon>
        <taxon>Gammaproteobacteria</taxon>
        <taxon>Lysobacterales</taxon>
        <taxon>Lysobacteraceae</taxon>
        <taxon>Stenotrophomonas</taxon>
    </lineage>
</organism>
<keyword evidence="4" id="KW-1185">Reference proteome</keyword>
<dbReference type="OrthoDB" id="9786503at2"/>
<dbReference type="InterPro" id="IPR029063">
    <property type="entry name" value="SAM-dependent_MTases_sf"/>
</dbReference>
<dbReference type="PATRIC" id="fig|266128.3.peg.101"/>
<dbReference type="RefSeq" id="WP_057665002.1">
    <property type="nucleotide sequence ID" value="NZ_LDJH01000010.1"/>
</dbReference>
<dbReference type="Gene3D" id="3.40.50.150">
    <property type="entry name" value="Vaccinia Virus protein VP39"/>
    <property type="match status" value="1"/>
</dbReference>
<evidence type="ECO:0000259" key="2">
    <source>
        <dbReference type="Pfam" id="PF13649"/>
    </source>
</evidence>
<dbReference type="Proteomes" id="UP000051254">
    <property type="component" value="Unassembled WGS sequence"/>
</dbReference>